<dbReference type="InterPro" id="IPR050722">
    <property type="entry name" value="Pyruvate:ferred/Flavod_OxRd"/>
</dbReference>
<evidence type="ECO:0000256" key="11">
    <source>
        <dbReference type="PIRSR" id="PIRSR000159-1"/>
    </source>
</evidence>
<dbReference type="eggNOG" id="COG0674">
    <property type="taxonomic scope" value="Bacteria"/>
</dbReference>
<evidence type="ECO:0000256" key="4">
    <source>
        <dbReference type="ARBA" id="ARBA00022723"/>
    </source>
</evidence>
<dbReference type="eggNOG" id="COG1013">
    <property type="taxonomic scope" value="Bacteria"/>
</dbReference>
<feature type="binding site" evidence="13">
    <location>
        <position position="830"/>
    </location>
    <ligand>
        <name>[4Fe-4S] cluster</name>
        <dbReference type="ChEBI" id="CHEBI:49883"/>
        <label>3</label>
    </ligand>
</feature>
<proteinExistence type="inferred from homology"/>
<dbReference type="GO" id="GO:0022900">
    <property type="term" value="P:electron transport chain"/>
    <property type="evidence" value="ECO:0007669"/>
    <property type="project" value="InterPro"/>
</dbReference>
<feature type="binding site" evidence="13">
    <location>
        <position position="833"/>
    </location>
    <ligand>
        <name>[4Fe-4S] cluster</name>
        <dbReference type="ChEBI" id="CHEBI:49883"/>
        <label>3</label>
    </ligand>
</feature>
<accession>V5DZ08</accession>
<dbReference type="PANTHER" id="PTHR32154">
    <property type="entry name" value="PYRUVATE-FLAVODOXIN OXIDOREDUCTASE-RELATED"/>
    <property type="match status" value="1"/>
</dbReference>
<feature type="binding site" evidence="11">
    <location>
        <position position="114"/>
    </location>
    <ligand>
        <name>pyruvate</name>
        <dbReference type="ChEBI" id="CHEBI:15361"/>
    </ligand>
</feature>
<feature type="site" description="Important for catalytic activity" evidence="12">
    <location>
        <position position="114"/>
    </location>
</feature>
<feature type="binding site" evidence="11">
    <location>
        <begin position="980"/>
        <end position="983"/>
    </location>
    <ligand>
        <name>thiamine diphosphate</name>
        <dbReference type="ChEBI" id="CHEBI:58937"/>
    </ligand>
</feature>
<evidence type="ECO:0000256" key="5">
    <source>
        <dbReference type="ARBA" id="ARBA00022982"/>
    </source>
</evidence>
<dbReference type="GO" id="GO:0043873">
    <property type="term" value="F:pyruvate-flavodoxin oxidoreductase activity"/>
    <property type="evidence" value="ECO:0007669"/>
    <property type="project" value="RHEA"/>
</dbReference>
<dbReference type="AlphaFoldDB" id="V5DZ08"/>
<keyword evidence="2 10" id="KW-0813">Transport</keyword>
<feature type="binding site" evidence="11">
    <location>
        <begin position="1009"/>
        <end position="1014"/>
    </location>
    <ligand>
        <name>thiamine diphosphate</name>
        <dbReference type="ChEBI" id="CHEBI:58937"/>
    </ligand>
</feature>
<dbReference type="Gene3D" id="4.10.780.10">
    <property type="entry name" value="Pyruvate-flavodoxin oxidoreductase, EKR domain"/>
    <property type="match status" value="1"/>
</dbReference>
<dbReference type="GO" id="GO:0030976">
    <property type="term" value="F:thiamine pyrophosphate binding"/>
    <property type="evidence" value="ECO:0007669"/>
    <property type="project" value="InterPro"/>
</dbReference>
<dbReference type="EC" id="1.2.7.-" evidence="10"/>
<dbReference type="InterPro" id="IPR017896">
    <property type="entry name" value="4Fe4S_Fe-S-bd"/>
</dbReference>
<dbReference type="Gene3D" id="3.30.70.20">
    <property type="match status" value="1"/>
</dbReference>
<comment type="catalytic activity">
    <reaction evidence="9 10">
        <text>oxidized [flavodoxin] + pyruvate + CoA + 2 H(+) = reduced [flavodoxin] + acetyl-CoA + CO2</text>
        <dbReference type="Rhea" id="RHEA:44140"/>
        <dbReference type="Rhea" id="RHEA-COMP:10622"/>
        <dbReference type="Rhea" id="RHEA-COMP:10623"/>
        <dbReference type="ChEBI" id="CHEBI:15361"/>
        <dbReference type="ChEBI" id="CHEBI:15378"/>
        <dbReference type="ChEBI" id="CHEBI:16526"/>
        <dbReference type="ChEBI" id="CHEBI:57287"/>
        <dbReference type="ChEBI" id="CHEBI:57288"/>
        <dbReference type="ChEBI" id="CHEBI:57618"/>
        <dbReference type="ChEBI" id="CHEBI:58210"/>
    </reaction>
</comment>
<dbReference type="SUPFAM" id="SSF52518">
    <property type="entry name" value="Thiamin diphosphate-binding fold (THDP-binding)"/>
    <property type="match status" value="2"/>
</dbReference>
<comment type="cofactor">
    <cofactor evidence="13">
        <name>[4Fe-4S] cluster</name>
        <dbReference type="ChEBI" id="CHEBI:49883"/>
    </cofactor>
    <text evidence="13">Binds 3 [4Fe-4S] clusters per subunit.</text>
</comment>
<dbReference type="Pfam" id="PF17147">
    <property type="entry name" value="PFOR_II"/>
    <property type="match status" value="1"/>
</dbReference>
<dbReference type="FunFam" id="3.40.920.10:FF:000001">
    <property type="entry name" value="Pyruvate:ferredoxin (Flavodoxin) oxidoreductase"/>
    <property type="match status" value="1"/>
</dbReference>
<dbReference type="FunFam" id="3.40.50.920:FF:000007">
    <property type="entry name" value="Pyruvate:ferredoxin (Flavodoxin) oxidoreductase"/>
    <property type="match status" value="1"/>
</dbReference>
<dbReference type="Gene3D" id="3.40.50.970">
    <property type="match status" value="2"/>
</dbReference>
<comment type="similarity">
    <text evidence="1 10">Belongs to the pyruvate:ferredoxin/flavodoxin oxidoreductase family.</text>
</comment>
<dbReference type="InterPro" id="IPR002869">
    <property type="entry name" value="Pyrv_flavodox_OxRed_cen"/>
</dbReference>
<protein>
    <recommendedName>
        <fullName evidence="10">Pyruvate-flavodoxin oxidoreductase</fullName>
        <ecNumber evidence="10">1.2.7.-</ecNumber>
    </recommendedName>
</protein>
<dbReference type="PIRSF" id="PIRSF000159">
    <property type="entry name" value="NifJ"/>
    <property type="match status" value="1"/>
</dbReference>
<feature type="binding site" evidence="13">
    <location>
        <position position="699"/>
    </location>
    <ligand>
        <name>[4Fe-4S] cluster</name>
        <dbReference type="ChEBI" id="CHEBI:49883"/>
        <label>1</label>
    </ligand>
</feature>
<evidence type="ECO:0000256" key="1">
    <source>
        <dbReference type="ARBA" id="ARBA00009032"/>
    </source>
</evidence>
<evidence type="ECO:0000256" key="12">
    <source>
        <dbReference type="PIRSR" id="PIRSR000159-2"/>
    </source>
</evidence>
<dbReference type="InterPro" id="IPR037112">
    <property type="entry name" value="Pyrv-flavodox_OxR_EKR_sf"/>
</dbReference>
<dbReference type="STRING" id="1116472.MGMO_54c00150"/>
<dbReference type="InterPro" id="IPR019752">
    <property type="entry name" value="Pyrv/ketoisovalerate_OxRed_cat"/>
</dbReference>
<organism evidence="15 16">
    <name type="scientific">Methyloglobulus morosus KoM1</name>
    <dbReference type="NCBI Taxonomy" id="1116472"/>
    <lineage>
        <taxon>Bacteria</taxon>
        <taxon>Pseudomonadati</taxon>
        <taxon>Pseudomonadota</taxon>
        <taxon>Gammaproteobacteria</taxon>
        <taxon>Methylococcales</taxon>
        <taxon>Methylococcaceae</taxon>
        <taxon>Methyloglobulus</taxon>
    </lineage>
</organism>
<dbReference type="FunFam" id="3.40.50.970:FF:000041">
    <property type="entry name" value="Pyruvate:ferredoxin (Flavodoxin) oxidoreductase"/>
    <property type="match status" value="1"/>
</dbReference>
<comment type="function">
    <text evidence="10">Oxidoreductase required for the transfer of electrons from pyruvate to flavodoxin.</text>
</comment>
<name>V5DZ08_9GAMM</name>
<dbReference type="Pfam" id="PF02775">
    <property type="entry name" value="TPP_enzyme_C"/>
    <property type="match status" value="1"/>
</dbReference>
<dbReference type="Gene3D" id="3.40.920.10">
    <property type="entry name" value="Pyruvate-ferredoxin oxidoreductase, PFOR, domain III"/>
    <property type="match status" value="1"/>
</dbReference>
<evidence type="ECO:0000256" key="3">
    <source>
        <dbReference type="ARBA" id="ARBA00022485"/>
    </source>
</evidence>
<dbReference type="SUPFAM" id="SSF52922">
    <property type="entry name" value="TK C-terminal domain-like"/>
    <property type="match status" value="1"/>
</dbReference>
<keyword evidence="8 13" id="KW-0411">Iron-sulfur</keyword>
<dbReference type="PATRIC" id="fig|1116472.3.peg.1674"/>
<dbReference type="eggNOG" id="COG1145">
    <property type="taxonomic scope" value="Bacteria"/>
</dbReference>
<feature type="site" description="Important for catalytic activity" evidence="12">
    <location>
        <position position="31"/>
    </location>
</feature>
<dbReference type="Pfam" id="PF01855">
    <property type="entry name" value="POR_N"/>
    <property type="match status" value="1"/>
</dbReference>
<keyword evidence="6 10" id="KW-0560">Oxidoreductase</keyword>
<feature type="site" description="Important for catalytic activity" evidence="12">
    <location>
        <position position="1014"/>
    </location>
</feature>
<dbReference type="SMART" id="SM00890">
    <property type="entry name" value="EKR"/>
    <property type="match status" value="1"/>
</dbReference>
<dbReference type="InterPro" id="IPR019456">
    <property type="entry name" value="Pyrv-flavodox_OxRtase_EKR"/>
</dbReference>
<dbReference type="Pfam" id="PF01558">
    <property type="entry name" value="POR"/>
    <property type="match status" value="1"/>
</dbReference>
<feature type="binding site" evidence="13">
    <location>
        <position position="766"/>
    </location>
    <ligand>
        <name>[4Fe-4S] cluster</name>
        <dbReference type="ChEBI" id="CHEBI:49883"/>
        <label>1</label>
    </ligand>
</feature>
<evidence type="ECO:0000256" key="9">
    <source>
        <dbReference type="ARBA" id="ARBA00048963"/>
    </source>
</evidence>
<feature type="binding site" evidence="13">
    <location>
        <position position="762"/>
    </location>
    <ligand>
        <name>[4Fe-4S] cluster</name>
        <dbReference type="ChEBI" id="CHEBI:49883"/>
        <label>2</label>
    </ligand>
</feature>
<dbReference type="CDD" id="cd03377">
    <property type="entry name" value="TPP_PFOR_PNO"/>
    <property type="match status" value="1"/>
</dbReference>
<dbReference type="EMBL" id="AYLO01000052">
    <property type="protein sequence ID" value="ESS72526.1"/>
    <property type="molecule type" value="Genomic_DNA"/>
</dbReference>
<feature type="binding site" evidence="13">
    <location>
        <position position="858"/>
    </location>
    <ligand>
        <name>[4Fe-4S] cluster</name>
        <dbReference type="ChEBI" id="CHEBI:49883"/>
        <label>3</label>
    </ligand>
</feature>
<dbReference type="InterPro" id="IPR011766">
    <property type="entry name" value="TPP_enzyme_TPP-bd"/>
</dbReference>
<feature type="binding site" evidence="11">
    <location>
        <position position="31"/>
    </location>
    <ligand>
        <name>pyruvate</name>
        <dbReference type="ChEBI" id="CHEBI:15361"/>
    </ligand>
</feature>
<dbReference type="PROSITE" id="PS00198">
    <property type="entry name" value="4FE4S_FER_1"/>
    <property type="match status" value="2"/>
</dbReference>
<comment type="caution">
    <text evidence="15">The sequence shown here is derived from an EMBL/GenBank/DDBJ whole genome shotgun (WGS) entry which is preliminary data.</text>
</comment>
<evidence type="ECO:0000313" key="16">
    <source>
        <dbReference type="Proteomes" id="UP000017842"/>
    </source>
</evidence>
<dbReference type="InterPro" id="IPR017900">
    <property type="entry name" value="4Fe4S_Fe_S_CS"/>
</dbReference>
<dbReference type="GO" id="GO:0005506">
    <property type="term" value="F:iron ion binding"/>
    <property type="evidence" value="ECO:0007669"/>
    <property type="project" value="InterPro"/>
</dbReference>
<dbReference type="CDD" id="cd07034">
    <property type="entry name" value="TPP_PYR_PFOR_IOR-alpha_like"/>
    <property type="match status" value="1"/>
</dbReference>
<dbReference type="Pfam" id="PF12838">
    <property type="entry name" value="Fer4_7"/>
    <property type="match status" value="1"/>
</dbReference>
<gene>
    <name evidence="15" type="primary">nifJ</name>
    <name evidence="15" type="ORF">MGMO_54c00150</name>
</gene>
<dbReference type="InterPro" id="IPR002880">
    <property type="entry name" value="Pyrv_Fd/Flavodoxin_OxRdtase_N"/>
</dbReference>
<feature type="binding site" evidence="11">
    <location>
        <position position="835"/>
    </location>
    <ligand>
        <name>thiamine diphosphate</name>
        <dbReference type="ChEBI" id="CHEBI:58937"/>
    </ligand>
</feature>
<feature type="binding site" evidence="13">
    <location>
        <position position="756"/>
    </location>
    <ligand>
        <name>[4Fe-4S] cluster</name>
        <dbReference type="ChEBI" id="CHEBI:49883"/>
        <label>2</label>
    </ligand>
</feature>
<reference evidence="15 16" key="1">
    <citation type="journal article" date="2013" name="Genome Announc.">
        <title>Draft Genome Sequence of the Methanotrophic Gammaproteobacterium Methyloglobulus morosus DSM 22980 Strain KoM1.</title>
        <authorList>
            <person name="Poehlein A."/>
            <person name="Deutzmann J.S."/>
            <person name="Daniel R."/>
            <person name="Simeonova D.D."/>
        </authorList>
    </citation>
    <scope>NUCLEOTIDE SEQUENCE [LARGE SCALE GENOMIC DNA]</scope>
    <source>
        <strain evidence="15 16">KoM1</strain>
    </source>
</reference>
<dbReference type="PANTHER" id="PTHR32154:SF0">
    <property type="entry name" value="PYRUVATE-FLAVODOXIN OXIDOREDUCTASE-RELATED"/>
    <property type="match status" value="1"/>
</dbReference>
<keyword evidence="5 10" id="KW-0249">Electron transport</keyword>
<feature type="binding site" evidence="13">
    <location>
        <position position="709"/>
    </location>
    <ligand>
        <name>[4Fe-4S] cluster</name>
        <dbReference type="ChEBI" id="CHEBI:49883"/>
        <label>2</label>
    </ligand>
</feature>
<evidence type="ECO:0000256" key="2">
    <source>
        <dbReference type="ARBA" id="ARBA00022448"/>
    </source>
</evidence>
<feature type="domain" description="4Fe-4S ferredoxin-type" evidence="14">
    <location>
        <begin position="690"/>
        <end position="719"/>
    </location>
</feature>
<feature type="binding site" evidence="13">
    <location>
        <position position="1089"/>
    </location>
    <ligand>
        <name>[4Fe-4S] cluster</name>
        <dbReference type="ChEBI" id="CHEBI:49883"/>
        <label>3</label>
    </ligand>
</feature>
<dbReference type="PROSITE" id="PS51379">
    <property type="entry name" value="4FE4S_FER_2"/>
    <property type="match status" value="2"/>
</dbReference>
<evidence type="ECO:0000256" key="7">
    <source>
        <dbReference type="ARBA" id="ARBA00023004"/>
    </source>
</evidence>
<dbReference type="InterPro" id="IPR011895">
    <property type="entry name" value="Pyrv_flavodox_OxRed"/>
</dbReference>
<dbReference type="NCBIfam" id="TIGR02176">
    <property type="entry name" value="pyruv_ox_red"/>
    <property type="match status" value="1"/>
</dbReference>
<evidence type="ECO:0000256" key="13">
    <source>
        <dbReference type="PIRSR" id="PIRSR000159-50"/>
    </source>
</evidence>
<dbReference type="InterPro" id="IPR009014">
    <property type="entry name" value="Transketo_C/PFOR_II"/>
</dbReference>
<feature type="binding site" evidence="11">
    <location>
        <position position="64"/>
    </location>
    <ligand>
        <name>thiamine diphosphate</name>
        <dbReference type="ChEBI" id="CHEBI:58937"/>
    </ligand>
</feature>
<dbReference type="Proteomes" id="UP000017842">
    <property type="component" value="Unassembled WGS sequence"/>
</dbReference>
<dbReference type="FunFam" id="3.40.50.970:FF:000012">
    <property type="entry name" value="Pyruvate:ferredoxin (Flavodoxin) oxidoreductase"/>
    <property type="match status" value="1"/>
</dbReference>
<dbReference type="GO" id="GO:0051539">
    <property type="term" value="F:4 iron, 4 sulfur cluster binding"/>
    <property type="evidence" value="ECO:0007669"/>
    <property type="project" value="UniProtKB-KW"/>
</dbReference>
<evidence type="ECO:0000256" key="8">
    <source>
        <dbReference type="ARBA" id="ARBA00023014"/>
    </source>
</evidence>
<evidence type="ECO:0000256" key="10">
    <source>
        <dbReference type="PIRNR" id="PIRNR000159"/>
    </source>
</evidence>
<sequence>MHTQMLTIDGNQSVAMIAHKLNEVIAIYPITPSSSMGEWADEWSSRGQVNLWGTVPEVIEMQSEGGAAGAIHGALQGGALATTFTASQGLLLMLPNMYKIAGELTPTVFHIAARSLACQGLSIFGDHSDVMSARMTGFAMLCSNSPQEAMDFALIAQAASLEGRIPVMHFFDGFRTSHEVAKIKVLDDATLRAMIQQQWVVAHKNRALTPDKPVLRGTAQNPDVYFQARETVNRYYEAFPEIVQQAMDRFAELTGRRYRLFDYVGSEQAERVLIIMGSGAEAVAETIDYLNRQGEAVGLLKVRLYRPFDANSLLAALPATCRKIAVLDRTKEPGAGGEPLYKDVLGAIAANAMSGSPKFTILPKVVGGRYGLSSKEFTPGMIKAVFDELKHDQPKNNFTVGIYDDVTYTSLEWDPSYRTDAHDGTFQAMFYGLGSDGTVSANKNTIKIIGEATDLYAQGYFVYDSKKSGAVTVSHLRFGPKPIRSTYLIGENDADFIGCHQTIFLQRYHMLDNAADNAVFLLNSAEPPDKVWDSLPRKMQQQMIAKKIRFYVIDGYAVAEKSGMGKRINTIMQTCFFVISGVLPQDRSIAAIKQAVEKTYGKKGQRIVEINFKAIDETVASLHQVPVRSNVSSGFDIHSLIQESAPDFIRQVTGEIIAGRGDWLPVSALPVDGTFPTGTAAYEKRNLALEIPVWETDLCTQCGKCVMVCPHGVIRSKIYSTELLQNAPETFKHAPMLGKDFPAGLAMTYQVAPEDCTGCTLCVDICPIRDKSNTSRKALNMHPQPALRETERKNWEFFLSIAEYDRRLIKSNTIKGSMVMQPLFEFSGACVGCGETPYLKLASQLFGDRMIVANATGCSSIYGGNLPTTPWTKNAEGRGPAWNNSLFEDNAEFGLGMRIALDKQNEQAKELLISFTAELGSECVDAILNADQSDEAGIYEQRGRITELKQRLQGLSEPAAQSLLQLADQLCKKSVWIVGGDGWAYDIGYGGLDHVLASGRNVNILVLDTEVYSNTGGQKSKSTPLGAVAKFAASGKAQVKKDLALLAMDYNNVYVAHVAYAGKDTQTLNAFLEAEAHDGPSIIIAYAPCIAHGVDLSNNHRQQSLAVKSGHWPLFRFDPNKIKQGKNPMHLDSPEPSIPLRDFVNTETRFSMLWQTHPEDAERFLEQAQQEVRNRYHYYKQLSELEWNETTRVPSVKTQLKTDSAVEKGHG</sequence>
<dbReference type="GO" id="GO:0044281">
    <property type="term" value="P:small molecule metabolic process"/>
    <property type="evidence" value="ECO:0007669"/>
    <property type="project" value="UniProtKB-ARBA"/>
</dbReference>
<feature type="binding site" evidence="13">
    <location>
        <position position="759"/>
    </location>
    <ligand>
        <name>[4Fe-4S] cluster</name>
        <dbReference type="ChEBI" id="CHEBI:49883"/>
        <label>2</label>
    </ligand>
</feature>
<dbReference type="InterPro" id="IPR033412">
    <property type="entry name" value="PFOR_II"/>
</dbReference>
<dbReference type="OrthoDB" id="9794954at2"/>
<feature type="site" description="Important for catalytic activity" evidence="12">
    <location>
        <position position="64"/>
    </location>
</feature>
<keyword evidence="7 13" id="KW-0408">Iron</keyword>
<dbReference type="GO" id="GO:0006979">
    <property type="term" value="P:response to oxidative stress"/>
    <property type="evidence" value="ECO:0007669"/>
    <property type="project" value="TreeGrafter"/>
</dbReference>
<feature type="domain" description="4Fe-4S ferredoxin-type" evidence="14">
    <location>
        <begin position="747"/>
        <end position="777"/>
    </location>
</feature>
<dbReference type="Gene3D" id="3.40.50.920">
    <property type="match status" value="1"/>
</dbReference>
<evidence type="ECO:0000259" key="14">
    <source>
        <dbReference type="PROSITE" id="PS51379"/>
    </source>
</evidence>
<dbReference type="SUPFAM" id="SSF53323">
    <property type="entry name" value="Pyruvate-ferredoxin oxidoreductase, PFOR, domain III"/>
    <property type="match status" value="1"/>
</dbReference>
<feature type="binding site" evidence="11">
    <location>
        <position position="858"/>
    </location>
    <ligand>
        <name>thiamine diphosphate</name>
        <dbReference type="ChEBI" id="CHEBI:58937"/>
    </ligand>
</feature>
<dbReference type="InterPro" id="IPR029061">
    <property type="entry name" value="THDP-binding"/>
</dbReference>
<keyword evidence="4 13" id="KW-0479">Metal-binding</keyword>
<dbReference type="SUPFAM" id="SSF54862">
    <property type="entry name" value="4Fe-4S ferredoxins"/>
    <property type="match status" value="1"/>
</dbReference>
<dbReference type="Pfam" id="PF10371">
    <property type="entry name" value="EKR"/>
    <property type="match status" value="1"/>
</dbReference>
<dbReference type="FunFam" id="3.30.70.20:FF:000022">
    <property type="entry name" value="Pyruvate:ferredoxin (Flavodoxin) oxidoreductase"/>
    <property type="match status" value="1"/>
</dbReference>
<keyword evidence="16" id="KW-1185">Reference proteome</keyword>
<evidence type="ECO:0000256" key="6">
    <source>
        <dbReference type="ARBA" id="ARBA00023002"/>
    </source>
</evidence>
<keyword evidence="15" id="KW-0670">Pyruvate</keyword>
<dbReference type="eggNOG" id="COG1014">
    <property type="taxonomic scope" value="Bacteria"/>
</dbReference>
<feature type="binding site" evidence="13">
    <location>
        <position position="705"/>
    </location>
    <ligand>
        <name>[4Fe-4S] cluster</name>
        <dbReference type="ChEBI" id="CHEBI:49883"/>
        <label>1</label>
    </ligand>
</feature>
<feature type="binding site" evidence="13">
    <location>
        <position position="702"/>
    </location>
    <ligand>
        <name>[4Fe-4S] cluster</name>
        <dbReference type="ChEBI" id="CHEBI:49883"/>
        <label>1</label>
    </ligand>
</feature>
<keyword evidence="3 13" id="KW-0004">4Fe-4S</keyword>
<dbReference type="RefSeq" id="WP_023494458.1">
    <property type="nucleotide sequence ID" value="NZ_AYLO01000052.1"/>
</dbReference>
<evidence type="ECO:0000313" key="15">
    <source>
        <dbReference type="EMBL" id="ESS72526.1"/>
    </source>
</evidence>